<keyword evidence="2" id="KW-0560">Oxidoreductase</keyword>
<dbReference type="GO" id="GO:0016651">
    <property type="term" value="F:oxidoreductase activity, acting on NAD(P)H"/>
    <property type="evidence" value="ECO:0007669"/>
    <property type="project" value="InterPro"/>
</dbReference>
<dbReference type="Pfam" id="PF08240">
    <property type="entry name" value="ADH_N"/>
    <property type="match status" value="1"/>
</dbReference>
<sequence length="353" mass="37849">MKEATVNPDLSVTIHDNVPLPGPSPTQVLIRIVCSGFNPKDWKEPYFHKIESNSGDDMAGYVESVGKDVVGFQVVGDKVAAFHTMRTLGGSFAEFGLAESSTTFLIPAHVSFEEASTIPLCAYTAAVALFARLKLPMQWAPPNKPTPLIIYGASSAVGAFAIKLARHAGIYPIIAVAGSGQAYVETLLNRSRGDSIVDYRNGNILQDIRSALDAAGTSDVYHAIDAICENDSHLVVSRALSTGGSIALINPGMDYSDIRNDINKGIIYVGVVNGNFEDDKRLAGMEKSDPIPHRRDFGLVWSTLFSRGLSDGWLTAHPYELVPGGLEGVSTALNNLKAGKVSAKKYVVRIAEN</sequence>
<dbReference type="STRING" id="983964.A0A2T4ASN1"/>
<dbReference type="Gene3D" id="3.40.50.720">
    <property type="entry name" value="NAD(P)-binding Rossmann-like Domain"/>
    <property type="match status" value="1"/>
</dbReference>
<evidence type="ECO:0000313" key="4">
    <source>
        <dbReference type="EMBL" id="PTB60061.1"/>
    </source>
</evidence>
<dbReference type="InterPro" id="IPR047122">
    <property type="entry name" value="Trans-enoyl_RdTase-like"/>
</dbReference>
<dbReference type="GeneID" id="36628818"/>
<proteinExistence type="inferred from homology"/>
<organism evidence="4 5">
    <name type="scientific">Trichoderma harzianum CBS 226.95</name>
    <dbReference type="NCBI Taxonomy" id="983964"/>
    <lineage>
        <taxon>Eukaryota</taxon>
        <taxon>Fungi</taxon>
        <taxon>Dikarya</taxon>
        <taxon>Ascomycota</taxon>
        <taxon>Pezizomycotina</taxon>
        <taxon>Sordariomycetes</taxon>
        <taxon>Hypocreomycetidae</taxon>
        <taxon>Hypocreales</taxon>
        <taxon>Hypocreaceae</taxon>
        <taxon>Trichoderma</taxon>
    </lineage>
</organism>
<dbReference type="CDD" id="cd08249">
    <property type="entry name" value="enoyl_reductase_like"/>
    <property type="match status" value="1"/>
</dbReference>
<dbReference type="SUPFAM" id="SSF50129">
    <property type="entry name" value="GroES-like"/>
    <property type="match status" value="1"/>
</dbReference>
<accession>A0A2T4ASN1</accession>
<dbReference type="Proteomes" id="UP000241690">
    <property type="component" value="Unassembled WGS sequence"/>
</dbReference>
<dbReference type="RefSeq" id="XP_024779738.1">
    <property type="nucleotide sequence ID" value="XM_024920249.1"/>
</dbReference>
<dbReference type="InterPro" id="IPR020843">
    <property type="entry name" value="ER"/>
</dbReference>
<protein>
    <recommendedName>
        <fullName evidence="3">Enoyl reductase (ER) domain-containing protein</fullName>
    </recommendedName>
</protein>
<evidence type="ECO:0000256" key="1">
    <source>
        <dbReference type="ARBA" id="ARBA00008072"/>
    </source>
</evidence>
<reference evidence="4 5" key="1">
    <citation type="submission" date="2016-07" db="EMBL/GenBank/DDBJ databases">
        <title>Multiple horizontal gene transfer events from other fungi enriched the ability of initially mycotrophic Trichoderma (Ascomycota) to feed on dead plant biomass.</title>
        <authorList>
            <consortium name="DOE Joint Genome Institute"/>
            <person name="Aerts A."/>
            <person name="Atanasova L."/>
            <person name="Chenthamara K."/>
            <person name="Zhang J."/>
            <person name="Grujic M."/>
            <person name="Henrissat B."/>
            <person name="Kuo A."/>
            <person name="Salamov A."/>
            <person name="Lipzen A."/>
            <person name="Labutti K."/>
            <person name="Barry K."/>
            <person name="Miao Y."/>
            <person name="Rahimi M.J."/>
            <person name="Shen Q."/>
            <person name="Grigoriev I.V."/>
            <person name="Kubicek C.P."/>
            <person name="Druzhinina I.S."/>
        </authorList>
    </citation>
    <scope>NUCLEOTIDE SEQUENCE [LARGE SCALE GENOMIC DNA]</scope>
    <source>
        <strain evidence="4 5">CBS 226.95</strain>
    </source>
</reference>
<evidence type="ECO:0000259" key="3">
    <source>
        <dbReference type="SMART" id="SM00829"/>
    </source>
</evidence>
<dbReference type="PANTHER" id="PTHR45348:SF5">
    <property type="entry name" value="OXIDOREDUCTASE, PUTATIVE (AFU_ORTHOLOGUE AFUA_8G01420)-RELATED"/>
    <property type="match status" value="1"/>
</dbReference>
<dbReference type="InterPro" id="IPR013154">
    <property type="entry name" value="ADH-like_N"/>
</dbReference>
<dbReference type="SUPFAM" id="SSF51735">
    <property type="entry name" value="NAD(P)-binding Rossmann-fold domains"/>
    <property type="match status" value="1"/>
</dbReference>
<name>A0A2T4ASN1_TRIHA</name>
<comment type="similarity">
    <text evidence="1">Belongs to the zinc-containing alcohol dehydrogenase family.</text>
</comment>
<evidence type="ECO:0000256" key="2">
    <source>
        <dbReference type="ARBA" id="ARBA00023002"/>
    </source>
</evidence>
<keyword evidence="5" id="KW-1185">Reference proteome</keyword>
<dbReference type="InterPro" id="IPR036291">
    <property type="entry name" value="NAD(P)-bd_dom_sf"/>
</dbReference>
<evidence type="ECO:0000313" key="5">
    <source>
        <dbReference type="Proteomes" id="UP000241690"/>
    </source>
</evidence>
<dbReference type="EMBL" id="KZ679675">
    <property type="protein sequence ID" value="PTB60061.1"/>
    <property type="molecule type" value="Genomic_DNA"/>
</dbReference>
<dbReference type="AlphaFoldDB" id="A0A2T4ASN1"/>
<dbReference type="InterPro" id="IPR011032">
    <property type="entry name" value="GroES-like_sf"/>
</dbReference>
<feature type="domain" description="Enoyl reductase (ER)" evidence="3">
    <location>
        <begin position="5"/>
        <end position="348"/>
    </location>
</feature>
<dbReference type="PANTHER" id="PTHR45348">
    <property type="entry name" value="HYPOTHETICAL OXIDOREDUCTASE (EUROFUNG)"/>
    <property type="match status" value="1"/>
</dbReference>
<dbReference type="SMART" id="SM00829">
    <property type="entry name" value="PKS_ER"/>
    <property type="match status" value="1"/>
</dbReference>
<gene>
    <name evidence="4" type="ORF">M431DRAFT_514569</name>
</gene>
<dbReference type="Gene3D" id="3.90.180.10">
    <property type="entry name" value="Medium-chain alcohol dehydrogenases, catalytic domain"/>
    <property type="match status" value="1"/>
</dbReference>